<keyword evidence="5" id="KW-0677">Repeat</keyword>
<keyword evidence="3 10" id="KW-0813">Transport</keyword>
<dbReference type="Proteomes" id="UP000018144">
    <property type="component" value="Unassembled WGS sequence"/>
</dbReference>
<keyword evidence="6" id="KW-0999">Mitochondrion inner membrane</keyword>
<evidence type="ECO:0000256" key="4">
    <source>
        <dbReference type="ARBA" id="ARBA00022692"/>
    </source>
</evidence>
<name>U4L2Q5_PYROM</name>
<feature type="repeat" description="Solcar" evidence="9">
    <location>
        <begin position="4"/>
        <end position="73"/>
    </location>
</feature>
<dbReference type="GO" id="GO:0016020">
    <property type="term" value="C:membrane"/>
    <property type="evidence" value="ECO:0007669"/>
    <property type="project" value="UniProtKB-SubCell"/>
</dbReference>
<evidence type="ECO:0000256" key="3">
    <source>
        <dbReference type="ARBA" id="ARBA00022448"/>
    </source>
</evidence>
<evidence type="ECO:0000256" key="6">
    <source>
        <dbReference type="ARBA" id="ARBA00022792"/>
    </source>
</evidence>
<dbReference type="Gene3D" id="1.50.40.10">
    <property type="entry name" value="Mitochondrial carrier domain"/>
    <property type="match status" value="1"/>
</dbReference>
<gene>
    <name evidence="11" type="ORF">PCON_10201</name>
</gene>
<evidence type="ECO:0000256" key="10">
    <source>
        <dbReference type="RuleBase" id="RU000488"/>
    </source>
</evidence>
<proteinExistence type="inferred from homology"/>
<evidence type="ECO:0000256" key="2">
    <source>
        <dbReference type="ARBA" id="ARBA00006375"/>
    </source>
</evidence>
<dbReference type="EMBL" id="HF935553">
    <property type="protein sequence ID" value="CCX10607.1"/>
    <property type="molecule type" value="Genomic_DNA"/>
</dbReference>
<dbReference type="OrthoDB" id="250329at2759"/>
<keyword evidence="8 9" id="KW-0472">Membrane</keyword>
<dbReference type="eggNOG" id="KOG0768">
    <property type="taxonomic scope" value="Eukaryota"/>
</dbReference>
<dbReference type="OMA" id="DIWIAGA"/>
<keyword evidence="6" id="KW-0496">Mitochondrion</keyword>
<keyword evidence="7" id="KW-1133">Transmembrane helix</keyword>
<evidence type="ECO:0000256" key="5">
    <source>
        <dbReference type="ARBA" id="ARBA00022737"/>
    </source>
</evidence>
<dbReference type="SUPFAM" id="SSF103506">
    <property type="entry name" value="Mitochondrial carrier"/>
    <property type="match status" value="1"/>
</dbReference>
<dbReference type="PANTHER" id="PTHR45667">
    <property type="entry name" value="S-ADENOSYLMETHIONINE MITOCHONDRIAL CARRIER PROTEIN"/>
    <property type="match status" value="1"/>
</dbReference>
<organism evidence="11 12">
    <name type="scientific">Pyronema omphalodes (strain CBS 100304)</name>
    <name type="common">Pyronema confluens</name>
    <dbReference type="NCBI Taxonomy" id="1076935"/>
    <lineage>
        <taxon>Eukaryota</taxon>
        <taxon>Fungi</taxon>
        <taxon>Dikarya</taxon>
        <taxon>Ascomycota</taxon>
        <taxon>Pezizomycotina</taxon>
        <taxon>Pezizomycetes</taxon>
        <taxon>Pezizales</taxon>
        <taxon>Pyronemataceae</taxon>
        <taxon>Pyronema</taxon>
    </lineage>
</organism>
<feature type="repeat" description="Solcar" evidence="9">
    <location>
        <begin position="170"/>
        <end position="256"/>
    </location>
</feature>
<dbReference type="Pfam" id="PF00153">
    <property type="entry name" value="Mito_carr"/>
    <property type="match status" value="4"/>
</dbReference>
<sequence>MPNTDILLSGAVAAIAVDLLVYPLDTIKTRLQSPSHRHLPLFRGLYQGLGPIVLATVPSSGCFFTVYEFVRSHLPSHPLSNAFSSGCAEICSCAIITPAEVIKQNAQVLIREPGGVNTTIAAFRNLKSMRDLWSGYGALISRNLPYTALQFPVFEILKKRWVTKEMGVTEWATWAGIAAGSSGSVAAVLTTPVDVVKTRIMLAAGEQRKVRVREVVKEVLRGEGFHGLWRGGALRAVWTFAGSGLFLGTYEGSKLWLERRREAKEGVEEKLRL</sequence>
<evidence type="ECO:0000256" key="8">
    <source>
        <dbReference type="ARBA" id="ARBA00023136"/>
    </source>
</evidence>
<evidence type="ECO:0000313" key="11">
    <source>
        <dbReference type="EMBL" id="CCX10607.1"/>
    </source>
</evidence>
<evidence type="ECO:0000313" key="12">
    <source>
        <dbReference type="Proteomes" id="UP000018144"/>
    </source>
</evidence>
<evidence type="ECO:0000256" key="1">
    <source>
        <dbReference type="ARBA" id="ARBA00004141"/>
    </source>
</evidence>
<reference evidence="11 12" key="1">
    <citation type="journal article" date="2013" name="PLoS Genet.">
        <title>The genome and development-dependent transcriptomes of Pyronema confluens: a window into fungal evolution.</title>
        <authorList>
            <person name="Traeger S."/>
            <person name="Altegoer F."/>
            <person name="Freitag M."/>
            <person name="Gabaldon T."/>
            <person name="Kempken F."/>
            <person name="Kumar A."/>
            <person name="Marcet-Houben M."/>
            <person name="Poggeler S."/>
            <person name="Stajich J.E."/>
            <person name="Nowrousian M."/>
        </authorList>
    </citation>
    <scope>NUCLEOTIDE SEQUENCE [LARGE SCALE GENOMIC DNA]</scope>
    <source>
        <strain evidence="12">CBS 100304</strain>
        <tissue evidence="11">Vegetative mycelium</tissue>
    </source>
</reference>
<dbReference type="InterPro" id="IPR023395">
    <property type="entry name" value="MCP_dom_sf"/>
</dbReference>
<comment type="subcellular location">
    <subcellularLocation>
        <location evidence="1">Membrane</location>
        <topology evidence="1">Multi-pass membrane protein</topology>
    </subcellularLocation>
</comment>
<keyword evidence="4 9" id="KW-0812">Transmembrane</keyword>
<dbReference type="PROSITE" id="PS50920">
    <property type="entry name" value="SOLCAR"/>
    <property type="match status" value="3"/>
</dbReference>
<keyword evidence="12" id="KW-1185">Reference proteome</keyword>
<evidence type="ECO:0000256" key="7">
    <source>
        <dbReference type="ARBA" id="ARBA00022989"/>
    </source>
</evidence>
<comment type="similarity">
    <text evidence="2 10">Belongs to the mitochondrial carrier (TC 2.A.29) family.</text>
</comment>
<evidence type="ECO:0000256" key="9">
    <source>
        <dbReference type="PROSITE-ProRule" id="PRU00282"/>
    </source>
</evidence>
<protein>
    <submittedName>
        <fullName evidence="11">Similar to Uncharacterized mitochondrial carrier C12B10.09 acc. no. Q10442</fullName>
    </submittedName>
</protein>
<dbReference type="InterPro" id="IPR018108">
    <property type="entry name" value="MCP_transmembrane"/>
</dbReference>
<accession>U4L2Q5</accession>
<dbReference type="AlphaFoldDB" id="U4L2Q5"/>
<feature type="repeat" description="Solcar" evidence="9">
    <location>
        <begin position="76"/>
        <end position="160"/>
    </location>
</feature>